<dbReference type="Proteomes" id="UP001595764">
    <property type="component" value="Unassembled WGS sequence"/>
</dbReference>
<dbReference type="SUPFAM" id="SSF48498">
    <property type="entry name" value="Tetracyclin repressor-like, C-terminal domain"/>
    <property type="match status" value="1"/>
</dbReference>
<evidence type="ECO:0000256" key="2">
    <source>
        <dbReference type="ARBA" id="ARBA00023125"/>
    </source>
</evidence>
<dbReference type="Gene3D" id="1.10.10.60">
    <property type="entry name" value="Homeodomain-like"/>
    <property type="match status" value="1"/>
</dbReference>
<feature type="domain" description="HTH tetR-type" evidence="6">
    <location>
        <begin position="29"/>
        <end position="89"/>
    </location>
</feature>
<reference evidence="8" key="1">
    <citation type="journal article" date="2019" name="Int. J. Syst. Evol. Microbiol.">
        <title>The Global Catalogue of Microorganisms (GCM) 10K type strain sequencing project: providing services to taxonomists for standard genome sequencing and annotation.</title>
        <authorList>
            <consortium name="The Broad Institute Genomics Platform"/>
            <consortium name="The Broad Institute Genome Sequencing Center for Infectious Disease"/>
            <person name="Wu L."/>
            <person name="Ma J."/>
        </authorList>
    </citation>
    <scope>NUCLEOTIDE SEQUENCE [LARGE SCALE GENOMIC DNA]</scope>
    <source>
        <strain evidence="8">CGMCC 4.7682</strain>
    </source>
</reference>
<evidence type="ECO:0000256" key="1">
    <source>
        <dbReference type="ARBA" id="ARBA00023015"/>
    </source>
</evidence>
<gene>
    <name evidence="7" type="ORF">ACFORO_41255</name>
</gene>
<keyword evidence="3" id="KW-0804">Transcription</keyword>
<proteinExistence type="predicted"/>
<dbReference type="InterPro" id="IPR009057">
    <property type="entry name" value="Homeodomain-like_sf"/>
</dbReference>
<keyword evidence="1" id="KW-0805">Transcription regulation</keyword>
<dbReference type="Pfam" id="PF00440">
    <property type="entry name" value="TetR_N"/>
    <property type="match status" value="1"/>
</dbReference>
<dbReference type="SUPFAM" id="SSF46689">
    <property type="entry name" value="Homeodomain-like"/>
    <property type="match status" value="1"/>
</dbReference>
<name>A0ABV7QUR1_9PSEU</name>
<dbReference type="Gene3D" id="1.10.357.10">
    <property type="entry name" value="Tetracycline Repressor, domain 2"/>
    <property type="match status" value="1"/>
</dbReference>
<feature type="DNA-binding region" description="H-T-H motif" evidence="4">
    <location>
        <begin position="52"/>
        <end position="71"/>
    </location>
</feature>
<dbReference type="PROSITE" id="PS50977">
    <property type="entry name" value="HTH_TETR_2"/>
    <property type="match status" value="1"/>
</dbReference>
<sequence>MVDDAAPAAEARPPIWLRPERGARGPRPAYSRADLAAAAIRVADAEGLEAVSLRRVASELGSGTTTLYRYIATKDELFDLMVDAAFGEHEPPAPTGDWQADLRVVACEYRALVVRHPWLAALPAARPALGPNSLAWLDAAYATVDVLDLAADEVLAQVGTVLTFVRGHVLDELAEQETARRSGVDMPKWLAVQAQYGESIIGSGNYPHLSRIMVEAEAPHADDRYERAFRRGLDHILTGLAHSGR</sequence>
<feature type="region of interest" description="Disordered" evidence="5">
    <location>
        <begin position="1"/>
        <end position="25"/>
    </location>
</feature>
<accession>A0ABV7QUR1</accession>
<protein>
    <submittedName>
        <fullName evidence="7">TetR/AcrR family transcriptional regulator C-terminal domain-containing protein</fullName>
    </submittedName>
</protein>
<dbReference type="Pfam" id="PF02909">
    <property type="entry name" value="TetR_C_1"/>
    <property type="match status" value="1"/>
</dbReference>
<dbReference type="PANTHER" id="PTHR30055:SF151">
    <property type="entry name" value="TRANSCRIPTIONAL REGULATORY PROTEIN"/>
    <property type="match status" value="1"/>
</dbReference>
<evidence type="ECO:0000256" key="3">
    <source>
        <dbReference type="ARBA" id="ARBA00023163"/>
    </source>
</evidence>
<evidence type="ECO:0000256" key="4">
    <source>
        <dbReference type="PROSITE-ProRule" id="PRU00335"/>
    </source>
</evidence>
<dbReference type="PANTHER" id="PTHR30055">
    <property type="entry name" value="HTH-TYPE TRANSCRIPTIONAL REGULATOR RUTR"/>
    <property type="match status" value="1"/>
</dbReference>
<dbReference type="InterPro" id="IPR001647">
    <property type="entry name" value="HTH_TetR"/>
</dbReference>
<evidence type="ECO:0000259" key="6">
    <source>
        <dbReference type="PROSITE" id="PS50977"/>
    </source>
</evidence>
<dbReference type="EMBL" id="JBHRWI010000067">
    <property type="protein sequence ID" value="MFC3516652.1"/>
    <property type="molecule type" value="Genomic_DNA"/>
</dbReference>
<keyword evidence="2 4" id="KW-0238">DNA-binding</keyword>
<dbReference type="InterPro" id="IPR050109">
    <property type="entry name" value="HTH-type_TetR-like_transc_reg"/>
</dbReference>
<dbReference type="InterPro" id="IPR036271">
    <property type="entry name" value="Tet_transcr_reg_TetR-rel_C_sf"/>
</dbReference>
<feature type="compositionally biased region" description="Low complexity" evidence="5">
    <location>
        <begin position="1"/>
        <end position="14"/>
    </location>
</feature>
<evidence type="ECO:0000256" key="5">
    <source>
        <dbReference type="SAM" id="MobiDB-lite"/>
    </source>
</evidence>
<evidence type="ECO:0000313" key="8">
    <source>
        <dbReference type="Proteomes" id="UP001595764"/>
    </source>
</evidence>
<keyword evidence="8" id="KW-1185">Reference proteome</keyword>
<comment type="caution">
    <text evidence="7">The sequence shown here is derived from an EMBL/GenBank/DDBJ whole genome shotgun (WGS) entry which is preliminary data.</text>
</comment>
<organism evidence="7 8">
    <name type="scientific">Amycolatopsis halotolerans</name>
    <dbReference type="NCBI Taxonomy" id="330083"/>
    <lineage>
        <taxon>Bacteria</taxon>
        <taxon>Bacillati</taxon>
        <taxon>Actinomycetota</taxon>
        <taxon>Actinomycetes</taxon>
        <taxon>Pseudonocardiales</taxon>
        <taxon>Pseudonocardiaceae</taxon>
        <taxon>Amycolatopsis</taxon>
    </lineage>
</organism>
<evidence type="ECO:0000313" key="7">
    <source>
        <dbReference type="EMBL" id="MFC3516652.1"/>
    </source>
</evidence>
<dbReference type="InterPro" id="IPR004111">
    <property type="entry name" value="Repressor_TetR_C"/>
</dbReference>
<dbReference type="RefSeq" id="WP_377875556.1">
    <property type="nucleotide sequence ID" value="NZ_JBHMAY010000082.1"/>
</dbReference>